<dbReference type="InterPro" id="IPR021627">
    <property type="entry name" value="Mediator_Med27"/>
</dbReference>
<keyword evidence="5" id="KW-0539">Nucleus</keyword>
<reference evidence="7" key="1">
    <citation type="submission" date="2022-11" db="EMBL/GenBank/DDBJ databases">
        <authorList>
            <person name="Petersen C."/>
        </authorList>
    </citation>
    <scope>NUCLEOTIDE SEQUENCE</scope>
    <source>
        <strain evidence="7">IBT 21917</strain>
    </source>
</reference>
<dbReference type="EMBL" id="JAPQKO010000006">
    <property type="protein sequence ID" value="KAJ5156754.1"/>
    <property type="molecule type" value="Genomic_DNA"/>
</dbReference>
<name>A0A9W9HXD1_9EURO</name>
<evidence type="ECO:0000313" key="7">
    <source>
        <dbReference type="EMBL" id="KAJ5156754.1"/>
    </source>
</evidence>
<dbReference type="Pfam" id="PF11571">
    <property type="entry name" value="Med27"/>
    <property type="match status" value="1"/>
</dbReference>
<dbReference type="Proteomes" id="UP001146351">
    <property type="component" value="Unassembled WGS sequence"/>
</dbReference>
<evidence type="ECO:0000256" key="5">
    <source>
        <dbReference type="ARBA" id="ARBA00023242"/>
    </source>
</evidence>
<evidence type="ECO:0000256" key="6">
    <source>
        <dbReference type="SAM" id="MobiDB-lite"/>
    </source>
</evidence>
<evidence type="ECO:0000256" key="4">
    <source>
        <dbReference type="ARBA" id="ARBA00023163"/>
    </source>
</evidence>
<keyword evidence="3" id="KW-0805">Transcription regulation</keyword>
<dbReference type="OrthoDB" id="10254221at2759"/>
<organism evidence="7 8">
    <name type="scientific">Penicillium capsulatum</name>
    <dbReference type="NCBI Taxonomy" id="69766"/>
    <lineage>
        <taxon>Eukaryota</taxon>
        <taxon>Fungi</taxon>
        <taxon>Dikarya</taxon>
        <taxon>Ascomycota</taxon>
        <taxon>Pezizomycotina</taxon>
        <taxon>Eurotiomycetes</taxon>
        <taxon>Eurotiomycetidae</taxon>
        <taxon>Eurotiales</taxon>
        <taxon>Aspergillaceae</taxon>
        <taxon>Penicillium</taxon>
    </lineage>
</organism>
<proteinExistence type="inferred from homology"/>
<accession>A0A9W9HXD1</accession>
<reference evidence="7" key="2">
    <citation type="journal article" date="2023" name="IMA Fungus">
        <title>Comparative genomic study of the Penicillium genus elucidates a diverse pangenome and 15 lateral gene transfer events.</title>
        <authorList>
            <person name="Petersen C."/>
            <person name="Sorensen T."/>
            <person name="Nielsen M.R."/>
            <person name="Sondergaard T.E."/>
            <person name="Sorensen J.L."/>
            <person name="Fitzpatrick D.A."/>
            <person name="Frisvad J.C."/>
            <person name="Nielsen K.L."/>
        </authorList>
    </citation>
    <scope>NUCLEOTIDE SEQUENCE</scope>
    <source>
        <strain evidence="7">IBT 21917</strain>
    </source>
</reference>
<dbReference type="AlphaFoldDB" id="A0A9W9HXD1"/>
<dbReference type="GO" id="GO:0016592">
    <property type="term" value="C:mediator complex"/>
    <property type="evidence" value="ECO:0007669"/>
    <property type="project" value="InterPro"/>
</dbReference>
<protein>
    <submittedName>
        <fullName evidence="7">Uncharacterized protein</fullName>
    </submittedName>
</protein>
<comment type="subcellular location">
    <subcellularLocation>
        <location evidence="1">Nucleus</location>
    </subcellularLocation>
</comment>
<evidence type="ECO:0000256" key="3">
    <source>
        <dbReference type="ARBA" id="ARBA00023015"/>
    </source>
</evidence>
<gene>
    <name evidence="7" type="ORF">N7492_009557</name>
</gene>
<sequence length="339" mass="37187">MSAVPTTAASAANTGNAMPSSIAHAAGAQEACQSINDDTPSVDWDSEIQLVSSLAKLQELERQIHSLRQLLPDGLLEPLLPISNPNQLPTNTPVAGPPTGLRNEMQEAARSQLAMVDQFQSMWHGPELKPVWAHVESRIKESNGQYLQPSGVWEKDYDVILDELTKSEKTTQEEQQCAEEESERAKLETSDDQYQDMAKAFAQRDIPGVRVIIGNVANSFLVVLARAGIIVIVQGIKEPSMSGVSDWQVSSKRASGQPPTQLELDVLGCLRSRPRKWDLTFLLEMILSYADIKKTPCVRCNRLVNDAAQLPTARRAQSTQAPSTEARSFTFDALHANCA</sequence>
<feature type="region of interest" description="Disordered" evidence="6">
    <location>
        <begin position="168"/>
        <end position="191"/>
    </location>
</feature>
<evidence type="ECO:0000313" key="8">
    <source>
        <dbReference type="Proteomes" id="UP001146351"/>
    </source>
</evidence>
<evidence type="ECO:0000256" key="2">
    <source>
        <dbReference type="ARBA" id="ARBA00008048"/>
    </source>
</evidence>
<comment type="caution">
    <text evidence="7">The sequence shown here is derived from an EMBL/GenBank/DDBJ whole genome shotgun (WGS) entry which is preliminary data.</text>
</comment>
<keyword evidence="4" id="KW-0804">Transcription</keyword>
<keyword evidence="8" id="KW-1185">Reference proteome</keyword>
<comment type="similarity">
    <text evidence="2">Belongs to the Mediator complex subunit 27 family.</text>
</comment>
<evidence type="ECO:0000256" key="1">
    <source>
        <dbReference type="ARBA" id="ARBA00004123"/>
    </source>
</evidence>